<feature type="transmembrane region" description="Helical" evidence="21">
    <location>
        <begin position="802"/>
        <end position="820"/>
    </location>
</feature>
<dbReference type="GO" id="GO:0004016">
    <property type="term" value="F:adenylate cyclase activity"/>
    <property type="evidence" value="ECO:0007669"/>
    <property type="project" value="UniProtKB-EC"/>
</dbReference>
<dbReference type="Proteomes" id="UP000472270">
    <property type="component" value="Unassembled WGS sequence"/>
</dbReference>
<keyword evidence="13 16" id="KW-0472">Membrane</keyword>
<keyword evidence="8 16" id="KW-0547">Nucleotide-binding</keyword>
<comment type="similarity">
    <text evidence="16 19">Belongs to the adenylyl cyclase class-4/guanylyl cyclase family.</text>
</comment>
<dbReference type="FunFam" id="3.30.70.1230:FF:000001">
    <property type="entry name" value="Adenylate cyclase"/>
    <property type="match status" value="1"/>
</dbReference>
<sequence>MSWINGFLVARVDDRKTAWGERNGKKSKRKVGSSLCNPRYMSCLRDVEAMEPPPQPPHAQATRSGGGGTAGSNFGVRCGWQEDHYGKMGGEGVGLKSVDLGFEDGEVKGRKGGGLGCDSSSDDSASGSGSVTAADCWQRVVRVFQSKKFQSRKLERLYQRYFFRLNQSSLTMLMGVLVIVCGVMLTFHCIHGLPDVVYASVLSVAMALFLALMVVCNRNGFHQDYMWMVSYLVIGVLIVVQVFGVLMVAPRSASEGIWWSVFFIYIIYTLLPVRMRAAVLSGGVLSSIHLLTTWRINQDDEFLWKQLSANVLIFLCTNIIGICTHYPAEVSQRQAFQETRGYIQARLHLQRENQQQERLLLSVLPRHVAMEMKADINAKKEDMMFHKIYIQKHDNVSILFADIEGFTSLASQCTAQELVMTLNELFARFDKLASENHCLRIKILGDCYYCVSGLPEPRADHAHCCVEMGVDMIEAISLVREVTGVNVNMRVGIHSGRVHCGVLGLRKWQFDVWSNDVTLANHMEAGGKAGRIHITKATLQYLNGDYEVEPGFGGERNAYLKENSIETFLVLGCSQKRVRHRACAQQRSVKMCFSNCSSAHKRSRGAQEALNPEDEVDEFLGRAIDARSIDQLRKDHVKKFLLTFQTSSLEKKYAKKVDDRFGGYVACTLLVFCFISFIKPPVCLCSFSFSCIFSCTNVYNWAFFPSVSQLFPAAMQTVSKKIVQSRTNSTLVGVFTIILVFISAFVNMFSCDTRKLVDCVAEQFNWSSEMVTPCVIHNLSRSAADGLNICPSNTPSCPFPEYFSYSVLLTLLACSVFLQISSIGKLALMLLIQLTFLLLVEWPEVVLFDNADLFVTANALVTKVSLKVMTPVILTVFVLALYLHAQQVESTARLDFLWKLQATEEKEEMEELQAYNRRLLHNILPKDVAAHFLARERRNDELYYQSCECVAVMFASISNFSEFYVELEANNEGVECLRLLNEIIADFDEIISEEKYRQLEKIKTIGSTYMAASGLNDSTYDKEGRSHITALADYAMHLREQMKYINEHSFNNFQMKIGLNIGPVVAGVIGARKPQYDIWGNTVNVASRMDSTGVPDHIQVTTDLHQVLASKGYQLECRGVVKVKGKGEMTTYFLNDGPPNS</sequence>
<dbReference type="GO" id="GO:0035556">
    <property type="term" value="P:intracellular signal transduction"/>
    <property type="evidence" value="ECO:0007669"/>
    <property type="project" value="InterPro"/>
</dbReference>
<evidence type="ECO:0000256" key="4">
    <source>
        <dbReference type="ARBA" id="ARBA00012201"/>
    </source>
</evidence>
<protein>
    <recommendedName>
        <fullName evidence="4 16">adenylate cyclase</fullName>
        <ecNumber evidence="4 16">4.6.1.1</ecNumber>
    </recommendedName>
</protein>
<evidence type="ECO:0000256" key="11">
    <source>
        <dbReference type="ARBA" id="ARBA00022989"/>
    </source>
</evidence>
<evidence type="ECO:0000256" key="10">
    <source>
        <dbReference type="ARBA" id="ARBA00022842"/>
    </source>
</evidence>
<evidence type="ECO:0000256" key="6">
    <source>
        <dbReference type="ARBA" id="ARBA00022723"/>
    </source>
</evidence>
<feature type="binding site" evidence="18">
    <location>
        <position position="402"/>
    </location>
    <ligand>
        <name>Mg(2+)</name>
        <dbReference type="ChEBI" id="CHEBI:18420"/>
        <label>2</label>
        <note>catalytic</note>
    </ligand>
</feature>
<feature type="region of interest" description="Disordered" evidence="20">
    <location>
        <begin position="48"/>
        <end position="68"/>
    </location>
</feature>
<evidence type="ECO:0000313" key="23">
    <source>
        <dbReference type="Ensembl" id="ENSSRHP00000057672.1"/>
    </source>
</evidence>
<evidence type="ECO:0000259" key="22">
    <source>
        <dbReference type="PROSITE" id="PS50125"/>
    </source>
</evidence>
<feature type="transmembrane region" description="Helical" evidence="21">
    <location>
        <begin position="196"/>
        <end position="216"/>
    </location>
</feature>
<keyword evidence="9 16" id="KW-0067">ATP-binding</keyword>
<dbReference type="GO" id="GO:0006171">
    <property type="term" value="P:cAMP biosynthetic process"/>
    <property type="evidence" value="ECO:0007669"/>
    <property type="project" value="UniProtKB-KW"/>
</dbReference>
<keyword evidence="15 16" id="KW-0456">Lyase</keyword>
<feature type="binding site" evidence="18">
    <location>
        <position position="446"/>
    </location>
    <ligand>
        <name>Mg(2+)</name>
        <dbReference type="ChEBI" id="CHEBI:18420"/>
        <label>2</label>
        <note>catalytic</note>
    </ligand>
</feature>
<reference evidence="23" key="1">
    <citation type="submission" date="2025-08" db="UniProtKB">
        <authorList>
            <consortium name="Ensembl"/>
        </authorList>
    </citation>
    <scope>IDENTIFICATION</scope>
</reference>
<feature type="binding site" evidence="17">
    <location>
        <begin position="1084"/>
        <end position="1088"/>
    </location>
    <ligand>
        <name>ATP</name>
        <dbReference type="ChEBI" id="CHEBI:30616"/>
    </ligand>
</feature>
<keyword evidence="11 21" id="KW-1133">Transmembrane helix</keyword>
<dbReference type="PIRSF" id="PIRSF039050">
    <property type="entry name" value="Ade_cyc"/>
    <property type="match status" value="1"/>
</dbReference>
<dbReference type="Pfam" id="PF06327">
    <property type="entry name" value="Adcy_cons_dom"/>
    <property type="match status" value="1"/>
</dbReference>
<feature type="transmembrane region" description="Helical" evidence="21">
    <location>
        <begin position="827"/>
        <end position="848"/>
    </location>
</feature>
<feature type="transmembrane region" description="Helical" evidence="21">
    <location>
        <begin position="228"/>
        <end position="250"/>
    </location>
</feature>
<evidence type="ECO:0000313" key="24">
    <source>
        <dbReference type="Proteomes" id="UP000472270"/>
    </source>
</evidence>
<dbReference type="PANTHER" id="PTHR45627">
    <property type="entry name" value="ADENYLATE CYCLASE TYPE 1"/>
    <property type="match status" value="1"/>
</dbReference>
<keyword evidence="18" id="KW-0464">Manganese</keyword>
<feature type="binding site" evidence="17">
    <location>
        <begin position="1077"/>
        <end position="1079"/>
    </location>
    <ligand>
        <name>ATP</name>
        <dbReference type="ChEBI" id="CHEBI:30616"/>
    </ligand>
</feature>
<gene>
    <name evidence="23" type="primary">adcy6a</name>
</gene>
<comment type="catalytic activity">
    <reaction evidence="1 16">
        <text>ATP = 3',5'-cyclic AMP + diphosphate</text>
        <dbReference type="Rhea" id="RHEA:15389"/>
        <dbReference type="ChEBI" id="CHEBI:30616"/>
        <dbReference type="ChEBI" id="CHEBI:33019"/>
        <dbReference type="ChEBI" id="CHEBI:58165"/>
        <dbReference type="EC" id="4.6.1.1"/>
    </reaction>
</comment>
<evidence type="ECO:0000256" key="15">
    <source>
        <dbReference type="ARBA" id="ARBA00023239"/>
    </source>
</evidence>
<feature type="binding site" evidence="17">
    <location>
        <position position="490"/>
    </location>
    <ligand>
        <name>ATP</name>
        <dbReference type="ChEBI" id="CHEBI:30616"/>
    </ligand>
</feature>
<dbReference type="InterPro" id="IPR032628">
    <property type="entry name" value="AC_N"/>
</dbReference>
<dbReference type="Pfam" id="PF00211">
    <property type="entry name" value="Guanylate_cyc"/>
    <property type="match status" value="2"/>
</dbReference>
<dbReference type="GO" id="GO:0046872">
    <property type="term" value="F:metal ion binding"/>
    <property type="evidence" value="ECO:0007669"/>
    <property type="project" value="UniProtKB-KW"/>
</dbReference>
<comment type="subcellular location">
    <subcellularLocation>
        <location evidence="3">Membrane</location>
        <topology evidence="3">Multi-pass membrane protein</topology>
    </subcellularLocation>
</comment>
<organism evidence="23 24">
    <name type="scientific">Sinocyclocheilus rhinocerous</name>
    <dbReference type="NCBI Taxonomy" id="307959"/>
    <lineage>
        <taxon>Eukaryota</taxon>
        <taxon>Metazoa</taxon>
        <taxon>Chordata</taxon>
        <taxon>Craniata</taxon>
        <taxon>Vertebrata</taxon>
        <taxon>Euteleostomi</taxon>
        <taxon>Actinopterygii</taxon>
        <taxon>Neopterygii</taxon>
        <taxon>Teleostei</taxon>
        <taxon>Ostariophysi</taxon>
        <taxon>Cypriniformes</taxon>
        <taxon>Cyprinidae</taxon>
        <taxon>Cyprininae</taxon>
        <taxon>Sinocyclocheilus</taxon>
    </lineage>
</organism>
<evidence type="ECO:0000256" key="5">
    <source>
        <dbReference type="ARBA" id="ARBA00022692"/>
    </source>
</evidence>
<evidence type="ECO:0000256" key="14">
    <source>
        <dbReference type="ARBA" id="ARBA00023180"/>
    </source>
</evidence>
<dbReference type="InterPro" id="IPR018297">
    <property type="entry name" value="A/G_cyclase_CS"/>
</dbReference>
<comment type="function">
    <text evidence="16">Catalyzes the formation of the signaling molecule cAMP in response to G-protein signaling.</text>
</comment>
<feature type="transmembrane region" description="Helical" evidence="21">
    <location>
        <begin position="661"/>
        <end position="678"/>
    </location>
</feature>
<dbReference type="GO" id="GO:0007189">
    <property type="term" value="P:adenylate cyclase-activating G protein-coupled receptor signaling pathway"/>
    <property type="evidence" value="ECO:0007669"/>
    <property type="project" value="TreeGrafter"/>
</dbReference>
<comment type="cofactor">
    <cofactor evidence="2">
        <name>Mn(2+)</name>
        <dbReference type="ChEBI" id="CHEBI:29035"/>
    </cofactor>
</comment>
<dbReference type="FunFam" id="3.30.70.1230:FF:000002">
    <property type="entry name" value="Adenylate cyclase"/>
    <property type="match status" value="1"/>
</dbReference>
<evidence type="ECO:0000256" key="16">
    <source>
        <dbReference type="PIRNR" id="PIRNR039050"/>
    </source>
</evidence>
<dbReference type="InterPro" id="IPR009398">
    <property type="entry name" value="Adcy_conserved_dom"/>
</dbReference>
<keyword evidence="5 21" id="KW-0812">Transmembrane</keyword>
<dbReference type="Gene3D" id="3.30.70.1230">
    <property type="entry name" value="Nucleotide cyclase"/>
    <property type="match status" value="2"/>
</dbReference>
<name>A0A673JU96_9TELE</name>
<dbReference type="Pfam" id="PF16214">
    <property type="entry name" value="AC_N"/>
    <property type="match status" value="1"/>
</dbReference>
<keyword evidence="12 16" id="KW-0115">cAMP biosynthesis</keyword>
<dbReference type="InterPro" id="IPR029787">
    <property type="entry name" value="Nucleotide_cyclase"/>
</dbReference>
<feature type="domain" description="Guanylate cyclase" evidence="22">
    <location>
        <begin position="951"/>
        <end position="1090"/>
    </location>
</feature>
<dbReference type="SUPFAM" id="SSF55073">
    <property type="entry name" value="Nucleotide cyclase"/>
    <property type="match status" value="2"/>
</dbReference>
<dbReference type="PANTHER" id="PTHR45627:SF11">
    <property type="entry name" value="ADENYLATE CYCLASE TYPE 6"/>
    <property type="match status" value="1"/>
</dbReference>
<evidence type="ECO:0000256" key="8">
    <source>
        <dbReference type="ARBA" id="ARBA00022741"/>
    </source>
</evidence>
<feature type="binding site" evidence="18">
    <location>
        <position position="402"/>
    </location>
    <ligand>
        <name>Mg(2+)</name>
        <dbReference type="ChEBI" id="CHEBI:18420"/>
        <label>1</label>
        <note>catalytic</note>
    </ligand>
</feature>
<evidence type="ECO:0000256" key="3">
    <source>
        <dbReference type="ARBA" id="ARBA00004141"/>
    </source>
</evidence>
<dbReference type="CDD" id="cd07302">
    <property type="entry name" value="CHD"/>
    <property type="match status" value="1"/>
</dbReference>
<evidence type="ECO:0000256" key="18">
    <source>
        <dbReference type="PIRSR" id="PIRSR039050-51"/>
    </source>
</evidence>
<keyword evidence="24" id="KW-1185">Reference proteome</keyword>
<evidence type="ECO:0000256" key="12">
    <source>
        <dbReference type="ARBA" id="ARBA00022998"/>
    </source>
</evidence>
<feature type="transmembrane region" description="Helical" evidence="21">
    <location>
        <begin position="730"/>
        <end position="749"/>
    </location>
</feature>
<reference evidence="23" key="2">
    <citation type="submission" date="2025-09" db="UniProtKB">
        <authorList>
            <consortium name="Ensembl"/>
        </authorList>
    </citation>
    <scope>IDENTIFICATION</scope>
</reference>
<evidence type="ECO:0000256" key="19">
    <source>
        <dbReference type="RuleBase" id="RU000405"/>
    </source>
</evidence>
<evidence type="ECO:0000256" key="1">
    <source>
        <dbReference type="ARBA" id="ARBA00001593"/>
    </source>
</evidence>
<feature type="transmembrane region" description="Helical" evidence="21">
    <location>
        <begin position="256"/>
        <end position="271"/>
    </location>
</feature>
<proteinExistence type="inferred from homology"/>
<evidence type="ECO:0000256" key="20">
    <source>
        <dbReference type="SAM" id="MobiDB-lite"/>
    </source>
</evidence>
<dbReference type="GO" id="GO:0005886">
    <property type="term" value="C:plasma membrane"/>
    <property type="evidence" value="ECO:0007669"/>
    <property type="project" value="InterPro"/>
</dbReference>
<evidence type="ECO:0000256" key="7">
    <source>
        <dbReference type="ARBA" id="ARBA00022737"/>
    </source>
</evidence>
<accession>A0A673JU96</accession>
<evidence type="ECO:0000256" key="17">
    <source>
        <dbReference type="PIRSR" id="PIRSR039050-50"/>
    </source>
</evidence>
<dbReference type="InterPro" id="IPR001054">
    <property type="entry name" value="A/G_cyclase"/>
</dbReference>
<dbReference type="EC" id="4.6.1.1" evidence="4 16"/>
<dbReference type="PROSITE" id="PS50125">
    <property type="entry name" value="GUANYLATE_CYCLASE_2"/>
    <property type="match status" value="2"/>
</dbReference>
<keyword evidence="14" id="KW-0325">Glycoprotein</keyword>
<evidence type="ECO:0000256" key="9">
    <source>
        <dbReference type="ARBA" id="ARBA00022840"/>
    </source>
</evidence>
<keyword evidence="6 16" id="KW-0479">Metal-binding</keyword>
<feature type="binding site" evidence="17">
    <location>
        <position position="1124"/>
    </location>
    <ligand>
        <name>ATP</name>
        <dbReference type="ChEBI" id="CHEBI:30616"/>
    </ligand>
</feature>
<keyword evidence="10 16" id="KW-0460">Magnesium</keyword>
<feature type="domain" description="Guanylate cyclase" evidence="22">
    <location>
        <begin position="397"/>
        <end position="524"/>
    </location>
</feature>
<comment type="cofactor">
    <cofactor evidence="18">
        <name>Mg(2+)</name>
        <dbReference type="ChEBI" id="CHEBI:18420"/>
    </cofactor>
    <cofactor evidence="18">
        <name>Mn(2+)</name>
        <dbReference type="ChEBI" id="CHEBI:29035"/>
    </cofactor>
    <text evidence="18">Binds 2 magnesium ions per subunit. Is also active with manganese (in vitro).</text>
</comment>
<dbReference type="SMART" id="SM00044">
    <property type="entry name" value="CYCc"/>
    <property type="match status" value="2"/>
</dbReference>
<evidence type="ECO:0000256" key="21">
    <source>
        <dbReference type="SAM" id="Phobius"/>
    </source>
</evidence>
<feature type="binding site" evidence="18">
    <location>
        <position position="446"/>
    </location>
    <ligand>
        <name>Mg(2+)</name>
        <dbReference type="ChEBI" id="CHEBI:18420"/>
        <label>1</label>
        <note>catalytic</note>
    </ligand>
</feature>
<dbReference type="PROSITE" id="PS00452">
    <property type="entry name" value="GUANYLATE_CYCLASE_1"/>
    <property type="match status" value="2"/>
</dbReference>
<feature type="binding site" evidence="17">
    <location>
        <begin position="402"/>
        <end position="407"/>
    </location>
    <ligand>
        <name>ATP</name>
        <dbReference type="ChEBI" id="CHEBI:30616"/>
    </ligand>
</feature>
<evidence type="ECO:0000256" key="2">
    <source>
        <dbReference type="ARBA" id="ARBA00001936"/>
    </source>
</evidence>
<dbReference type="AlphaFoldDB" id="A0A673JU96"/>
<feature type="binding site" evidence="18">
    <location>
        <position position="403"/>
    </location>
    <ligand>
        <name>Mg(2+)</name>
        <dbReference type="ChEBI" id="CHEBI:18420"/>
        <label>2</label>
        <note>catalytic</note>
    </ligand>
</feature>
<dbReference type="CDD" id="cd07556">
    <property type="entry name" value="Nucleotidyl_cyc_III"/>
    <property type="match status" value="1"/>
</dbReference>
<keyword evidence="7" id="KW-0677">Repeat</keyword>
<dbReference type="InterPro" id="IPR030672">
    <property type="entry name" value="Adcy"/>
</dbReference>
<dbReference type="Ensembl" id="ENSSRHT00000059276.1">
    <property type="protein sequence ID" value="ENSSRHP00000057672.1"/>
    <property type="gene ID" value="ENSSRHG00000028109.1"/>
</dbReference>
<dbReference type="GO" id="GO:0005524">
    <property type="term" value="F:ATP binding"/>
    <property type="evidence" value="ECO:0007669"/>
    <property type="project" value="UniProtKB-UniRule"/>
</dbReference>
<feature type="binding site" evidence="17">
    <location>
        <position position="1003"/>
    </location>
    <ligand>
        <name>ATP</name>
        <dbReference type="ChEBI" id="CHEBI:30616"/>
    </ligand>
</feature>
<feature type="binding site" evidence="17">
    <location>
        <begin position="444"/>
        <end position="446"/>
    </location>
    <ligand>
        <name>ATP</name>
        <dbReference type="ChEBI" id="CHEBI:30616"/>
    </ligand>
</feature>
<feature type="transmembrane region" description="Helical" evidence="21">
    <location>
        <begin position="868"/>
        <end position="885"/>
    </location>
</feature>
<evidence type="ECO:0000256" key="13">
    <source>
        <dbReference type="ARBA" id="ARBA00023136"/>
    </source>
</evidence>
<feature type="transmembrane region" description="Helical" evidence="21">
    <location>
        <begin position="170"/>
        <end position="190"/>
    </location>
</feature>